<dbReference type="EMBL" id="KA648532">
    <property type="protein sequence ID" value="AFP63161.1"/>
    <property type="molecule type" value="mRNA"/>
</dbReference>
<evidence type="ECO:0000256" key="4">
    <source>
        <dbReference type="ARBA" id="ARBA00022833"/>
    </source>
</evidence>
<dbReference type="VEuPathDB" id="VectorBase:MDOMA2_015657"/>
<keyword evidence="1 6" id="KW-0479">Metal-binding</keyword>
<evidence type="ECO:0000256" key="1">
    <source>
        <dbReference type="ARBA" id="ARBA00022723"/>
    </source>
</evidence>
<sequence>MDVESEGIDAIEACRTCGVYYMTTTNYLQPLFQSALDYPEMMQIRFELAQWKIEISEHDGLPQYMCNTCIHEFLKIFKFRTACTETQEQLRIFYNMREKNLADIKIKTEVMDPADEAPEYNFIYVDDISDGEYDDNVTPFKVPHVPIKEELIEEANVPCENIKQLHSEKETPDEGGETAPLVYPQTYEPESALVAQEPAIPSVECELCQHLSPNQDEHKQHLQRVHEIRDIECHICGKVFKNSTTSRFKFHLKWHNLNKHVKCTQCGFVCNSRAALKEHRRAQHSKINCKVCGKAILAKKMKSHLRQHEILHKFSCEYCKESFQTNEEKETHIWQVHAQEDDNAQDPETYDPNDVEYDDDDEIIHVELLCAHCDEKFDEQSDLIDHVKQQHRYQQQTMPVIKQEKAEEEENNVTTFEDYGDENSGNQLNDNSQYDQSNEDVDDNGGEEHELEEPTHAELSKYSDAPQDEDCESYNNEDYSQSESMTRNESQDSLENSSSFNESGMEANDSAFDQQSNNNNNDEHLSFACAKCPNKFATIEQLLAHCKQHQNEEQDKSPTATKFSCDICHKEYQLKFRLNLHMRKHAKAAS</sequence>
<feature type="domain" description="C2H2-type" evidence="8">
    <location>
        <begin position="314"/>
        <end position="342"/>
    </location>
</feature>
<dbReference type="InterPro" id="IPR050688">
    <property type="entry name" value="Zinc_finger/UBP_domain"/>
</dbReference>
<protein>
    <submittedName>
        <fullName evidence="10">Zinc-finger associated domain (Zf-AD)</fullName>
    </submittedName>
</protein>
<dbReference type="PROSITE" id="PS51915">
    <property type="entry name" value="ZAD"/>
    <property type="match status" value="1"/>
</dbReference>
<dbReference type="PROSITE" id="PS00028">
    <property type="entry name" value="ZINC_FINGER_C2H2_1"/>
    <property type="match status" value="5"/>
</dbReference>
<feature type="compositionally biased region" description="Basic and acidic residues" evidence="7">
    <location>
        <begin position="446"/>
        <end position="461"/>
    </location>
</feature>
<dbReference type="GO" id="GO:0008270">
    <property type="term" value="F:zinc ion binding"/>
    <property type="evidence" value="ECO:0007669"/>
    <property type="project" value="UniProtKB-UniRule"/>
</dbReference>
<evidence type="ECO:0000259" key="8">
    <source>
        <dbReference type="PROSITE" id="PS50157"/>
    </source>
</evidence>
<dbReference type="SMART" id="SM00355">
    <property type="entry name" value="ZnF_C2H2"/>
    <property type="match status" value="8"/>
</dbReference>
<dbReference type="InterPro" id="IPR012934">
    <property type="entry name" value="Znf_AD"/>
</dbReference>
<proteinExistence type="evidence at transcript level"/>
<name>T1PIA9_MUSDO</name>
<dbReference type="PANTHER" id="PTHR24403:SF67">
    <property type="entry name" value="FI01116P-RELATED"/>
    <property type="match status" value="1"/>
</dbReference>
<dbReference type="SUPFAM" id="SSF57716">
    <property type="entry name" value="Glucocorticoid receptor-like (DNA-binding domain)"/>
    <property type="match status" value="1"/>
</dbReference>
<feature type="domain" description="C2H2-type" evidence="8">
    <location>
        <begin position="261"/>
        <end position="285"/>
    </location>
</feature>
<feature type="compositionally biased region" description="Polar residues" evidence="7">
    <location>
        <begin position="473"/>
        <end position="502"/>
    </location>
</feature>
<feature type="domain" description="C2H2-type" evidence="8">
    <location>
        <begin position="527"/>
        <end position="554"/>
    </location>
</feature>
<dbReference type="GO" id="GO:0010468">
    <property type="term" value="P:regulation of gene expression"/>
    <property type="evidence" value="ECO:0007669"/>
    <property type="project" value="TreeGrafter"/>
</dbReference>
<feature type="domain" description="C2H2-type" evidence="8">
    <location>
        <begin position="368"/>
        <end position="396"/>
    </location>
</feature>
<dbReference type="SMART" id="SM00868">
    <property type="entry name" value="zf-AD"/>
    <property type="match status" value="1"/>
</dbReference>
<feature type="binding site" evidence="6">
    <location>
        <position position="14"/>
    </location>
    <ligand>
        <name>Zn(2+)</name>
        <dbReference type="ChEBI" id="CHEBI:29105"/>
    </ligand>
</feature>
<reference evidence="10" key="1">
    <citation type="submission" date="2012-08" db="EMBL/GenBank/DDBJ databases">
        <title>Transcriptome of adult Musca domestica launches a platform for comparative house fly gene expression and characterization of differential gene expression among resistant and susceptible house flies.</title>
        <authorList>
            <person name="Liu N."/>
            <person name="Zhang L."/>
            <person name="Li M."/>
            <person name="Reid W."/>
        </authorList>
    </citation>
    <scope>NUCLEOTIDE SEQUENCE</scope>
    <source>
        <strain evidence="10">ALHF</strain>
        <tissue evidence="10">Whole body</tissue>
    </source>
</reference>
<evidence type="ECO:0000256" key="6">
    <source>
        <dbReference type="PROSITE-ProRule" id="PRU01263"/>
    </source>
</evidence>
<keyword evidence="4 6" id="KW-0862">Zinc</keyword>
<dbReference type="AlphaFoldDB" id="T1PIA9"/>
<feature type="binding site" evidence="6">
    <location>
        <position position="17"/>
    </location>
    <ligand>
        <name>Zn(2+)</name>
        <dbReference type="ChEBI" id="CHEBI:29105"/>
    </ligand>
</feature>
<evidence type="ECO:0000256" key="2">
    <source>
        <dbReference type="ARBA" id="ARBA00022737"/>
    </source>
</evidence>
<dbReference type="InterPro" id="IPR036236">
    <property type="entry name" value="Znf_C2H2_sf"/>
</dbReference>
<dbReference type="PANTHER" id="PTHR24403">
    <property type="entry name" value="ZINC FINGER PROTEIN"/>
    <property type="match status" value="1"/>
</dbReference>
<feature type="domain" description="C2H2-type" evidence="8">
    <location>
        <begin position="563"/>
        <end position="590"/>
    </location>
</feature>
<evidence type="ECO:0000313" key="10">
    <source>
        <dbReference type="EMBL" id="AFP63161.1"/>
    </source>
</evidence>
<keyword evidence="3 5" id="KW-0863">Zinc-finger</keyword>
<dbReference type="Gene3D" id="3.30.160.60">
    <property type="entry name" value="Classic Zinc Finger"/>
    <property type="match status" value="3"/>
</dbReference>
<dbReference type="PROSITE" id="PS50157">
    <property type="entry name" value="ZINC_FINGER_C2H2_2"/>
    <property type="match status" value="5"/>
</dbReference>
<feature type="binding site" evidence="6">
    <location>
        <position position="66"/>
    </location>
    <ligand>
        <name>Zn(2+)</name>
        <dbReference type="ChEBI" id="CHEBI:29105"/>
    </ligand>
</feature>
<evidence type="ECO:0000256" key="3">
    <source>
        <dbReference type="ARBA" id="ARBA00022771"/>
    </source>
</evidence>
<feature type="compositionally biased region" description="Polar residues" evidence="7">
    <location>
        <begin position="423"/>
        <end position="436"/>
    </location>
</feature>
<dbReference type="Pfam" id="PF07776">
    <property type="entry name" value="zf-AD"/>
    <property type="match status" value="1"/>
</dbReference>
<dbReference type="SUPFAM" id="SSF57667">
    <property type="entry name" value="beta-beta-alpha zinc fingers"/>
    <property type="match status" value="1"/>
</dbReference>
<organism evidence="10">
    <name type="scientific">Musca domestica</name>
    <name type="common">House fly</name>
    <dbReference type="NCBI Taxonomy" id="7370"/>
    <lineage>
        <taxon>Eukaryota</taxon>
        <taxon>Metazoa</taxon>
        <taxon>Ecdysozoa</taxon>
        <taxon>Arthropoda</taxon>
        <taxon>Hexapoda</taxon>
        <taxon>Insecta</taxon>
        <taxon>Pterygota</taxon>
        <taxon>Neoptera</taxon>
        <taxon>Endopterygota</taxon>
        <taxon>Diptera</taxon>
        <taxon>Brachycera</taxon>
        <taxon>Muscomorpha</taxon>
        <taxon>Muscoidea</taxon>
        <taxon>Muscidae</taxon>
        <taxon>Musca</taxon>
    </lineage>
</organism>
<dbReference type="GO" id="GO:0005634">
    <property type="term" value="C:nucleus"/>
    <property type="evidence" value="ECO:0007669"/>
    <property type="project" value="InterPro"/>
</dbReference>
<feature type="binding site" evidence="6">
    <location>
        <position position="69"/>
    </location>
    <ligand>
        <name>Zn(2+)</name>
        <dbReference type="ChEBI" id="CHEBI:29105"/>
    </ligand>
</feature>
<dbReference type="InterPro" id="IPR013087">
    <property type="entry name" value="Znf_C2H2_type"/>
</dbReference>
<feature type="region of interest" description="Disordered" evidence="7">
    <location>
        <begin position="395"/>
        <end position="519"/>
    </location>
</feature>
<feature type="domain" description="ZAD" evidence="9">
    <location>
        <begin position="12"/>
        <end position="93"/>
    </location>
</feature>
<evidence type="ECO:0000256" key="7">
    <source>
        <dbReference type="SAM" id="MobiDB-lite"/>
    </source>
</evidence>
<keyword evidence="2" id="KW-0677">Repeat</keyword>
<evidence type="ECO:0000259" key="9">
    <source>
        <dbReference type="PROSITE" id="PS51915"/>
    </source>
</evidence>
<evidence type="ECO:0000256" key="5">
    <source>
        <dbReference type="PROSITE-ProRule" id="PRU00042"/>
    </source>
</evidence>
<dbReference type="VEuPathDB" id="VectorBase:MDOA001670"/>
<accession>T1PIA9</accession>